<dbReference type="SUPFAM" id="SSF54285">
    <property type="entry name" value="MoaD/ThiS"/>
    <property type="match status" value="1"/>
</dbReference>
<dbReference type="Proteomes" id="UP000030588">
    <property type="component" value="Unassembled WGS sequence"/>
</dbReference>
<evidence type="ECO:0000313" key="1">
    <source>
        <dbReference type="EMBL" id="KHD85519.1"/>
    </source>
</evidence>
<dbReference type="InterPro" id="IPR016155">
    <property type="entry name" value="Mopterin_synth/thiamin_S_b"/>
</dbReference>
<sequence>MTITINGEQVTIDSNVMTIKELLEHFQLLQRGPIVEHNGQVLKQEQWNTQKIAEKDTLEIVQFVGGG</sequence>
<dbReference type="RefSeq" id="WP_025730213.1">
    <property type="nucleotide sequence ID" value="NZ_JAAIWK010000010.1"/>
</dbReference>
<dbReference type="PANTHER" id="PTHR34472:SF1">
    <property type="entry name" value="SULFUR CARRIER PROTEIN THIS"/>
    <property type="match status" value="1"/>
</dbReference>
<evidence type="ECO:0000313" key="4">
    <source>
        <dbReference type="Proteomes" id="UP000476934"/>
    </source>
</evidence>
<dbReference type="STRING" id="363870.NG54_08580"/>
<evidence type="ECO:0000313" key="3">
    <source>
        <dbReference type="Proteomes" id="UP000030588"/>
    </source>
</evidence>
<keyword evidence="4" id="KW-1185">Reference proteome</keyword>
<name>A0A0A6VFW3_9BACI</name>
<dbReference type="Pfam" id="PF02597">
    <property type="entry name" value="ThiS"/>
    <property type="match status" value="1"/>
</dbReference>
<reference evidence="2 4" key="3">
    <citation type="submission" date="2020-03" db="EMBL/GenBank/DDBJ databases">
        <title>Bacillus aquiflavi sp. nov., isolated from yellow water of strong flavor Chinese baijiu in Yibin region of China.</title>
        <authorList>
            <person name="Xie J."/>
        </authorList>
    </citation>
    <scope>NUCLEOTIDE SEQUENCE [LARGE SCALE GENOMIC DNA]</scope>
    <source>
        <strain evidence="2 4">Gsoil 114</strain>
    </source>
</reference>
<proteinExistence type="predicted"/>
<dbReference type="InterPro" id="IPR012675">
    <property type="entry name" value="Beta-grasp_dom_sf"/>
</dbReference>
<gene>
    <name evidence="2" type="primary">thiS</name>
    <name evidence="2" type="ORF">G4D61_07840</name>
    <name evidence="1" type="ORF">NG54_08580</name>
</gene>
<dbReference type="OrthoDB" id="9798559at2"/>
<organism evidence="1 3">
    <name type="scientific">Heyndrickxia ginsengihumi</name>
    <dbReference type="NCBI Taxonomy" id="363870"/>
    <lineage>
        <taxon>Bacteria</taxon>
        <taxon>Bacillati</taxon>
        <taxon>Bacillota</taxon>
        <taxon>Bacilli</taxon>
        <taxon>Bacillales</taxon>
        <taxon>Bacillaceae</taxon>
        <taxon>Heyndrickxia</taxon>
    </lineage>
</organism>
<dbReference type="EMBL" id="JAAIWK010000010">
    <property type="protein sequence ID" value="NEY19878.1"/>
    <property type="molecule type" value="Genomic_DNA"/>
</dbReference>
<accession>A0A0A6VFW3</accession>
<dbReference type="Gene3D" id="3.10.20.30">
    <property type="match status" value="1"/>
</dbReference>
<dbReference type="PANTHER" id="PTHR34472">
    <property type="entry name" value="SULFUR CARRIER PROTEIN THIS"/>
    <property type="match status" value="1"/>
</dbReference>
<reference evidence="2" key="2">
    <citation type="submission" date="2020-02" db="EMBL/GenBank/DDBJ databases">
        <authorList>
            <person name="Feng H."/>
        </authorList>
    </citation>
    <scope>NUCLEOTIDE SEQUENCE [LARGE SCALE GENOMIC DNA]</scope>
    <source>
        <strain evidence="2">Gsoil 114</strain>
    </source>
</reference>
<dbReference type="InterPro" id="IPR003749">
    <property type="entry name" value="ThiS/MoaD-like"/>
</dbReference>
<comment type="caution">
    <text evidence="1">The sequence shown here is derived from an EMBL/GenBank/DDBJ whole genome shotgun (WGS) entry which is preliminary data.</text>
</comment>
<protein>
    <submittedName>
        <fullName evidence="2">Sulfur carrier protein ThiS</fullName>
    </submittedName>
</protein>
<dbReference type="AlphaFoldDB" id="A0A0A6VFW3"/>
<dbReference type="EMBL" id="JRUN01000021">
    <property type="protein sequence ID" value="KHD85519.1"/>
    <property type="molecule type" value="Genomic_DNA"/>
</dbReference>
<dbReference type="Proteomes" id="UP000476934">
    <property type="component" value="Unassembled WGS sequence"/>
</dbReference>
<evidence type="ECO:0000313" key="2">
    <source>
        <dbReference type="EMBL" id="NEY19878.1"/>
    </source>
</evidence>
<reference evidence="1 3" key="1">
    <citation type="submission" date="2014-10" db="EMBL/GenBank/DDBJ databases">
        <title>Draft genome of phytase producing Bacillus ginsengihumi strain M2.11.</title>
        <authorList>
            <person name="Toymentseva A."/>
            <person name="Boulygina E.A."/>
            <person name="Kazakov S.V."/>
            <person name="Kayumov I."/>
            <person name="Suleimanova A.D."/>
            <person name="Mardanova A.M."/>
            <person name="Maria S.N."/>
            <person name="Sergey M.Y."/>
            <person name="Sharipova M.R."/>
        </authorList>
    </citation>
    <scope>NUCLEOTIDE SEQUENCE [LARGE SCALE GENOMIC DNA]</scope>
    <source>
        <strain evidence="1 3">M2.11</strain>
    </source>
</reference>
<dbReference type="CDD" id="cd00565">
    <property type="entry name" value="Ubl_ThiS"/>
    <property type="match status" value="1"/>
</dbReference>
<dbReference type="InterPro" id="IPR010035">
    <property type="entry name" value="Thi_S"/>
</dbReference>
<dbReference type="NCBIfam" id="TIGR01683">
    <property type="entry name" value="thiS"/>
    <property type="match status" value="1"/>
</dbReference>